<sequence length="231" mass="25393">VGQSCHHAYGAPIPLHEQRVAEAHAVYLLRLAASFPSVTADFQVVEAWFNQVVEFRNLATVGTAAFRLTGQRLHALSTDRSGLSRYLASRGYQSSNTILAVEDVCVARSEIDCPIHGAIDRQRASRHTQRTIRPTDVRNKAITHRHLEDTGRRTTKTASRTKTVVRFSDSTYEDGACPKVDAHPSANKCLSPHTISTPVNRLPAGTISPVASFILIFLFAILGISARRLLL</sequence>
<dbReference type="AlphaFoldDB" id="A0A8H3W0J7"/>
<dbReference type="EMBL" id="WOWK01000138">
    <property type="protein sequence ID" value="KAF0317097.1"/>
    <property type="molecule type" value="Genomic_DNA"/>
</dbReference>
<organism evidence="2 3">
    <name type="scientific">Colletotrichum asianum</name>
    <dbReference type="NCBI Taxonomy" id="702518"/>
    <lineage>
        <taxon>Eukaryota</taxon>
        <taxon>Fungi</taxon>
        <taxon>Dikarya</taxon>
        <taxon>Ascomycota</taxon>
        <taxon>Pezizomycotina</taxon>
        <taxon>Sordariomycetes</taxon>
        <taxon>Hypocreomycetidae</taxon>
        <taxon>Glomerellales</taxon>
        <taxon>Glomerellaceae</taxon>
        <taxon>Colletotrichum</taxon>
        <taxon>Colletotrichum gloeosporioides species complex</taxon>
    </lineage>
</organism>
<name>A0A8H3W0J7_9PEZI</name>
<comment type="caution">
    <text evidence="2">The sequence shown here is derived from an EMBL/GenBank/DDBJ whole genome shotgun (WGS) entry which is preliminary data.</text>
</comment>
<keyword evidence="3" id="KW-1185">Reference proteome</keyword>
<keyword evidence="1" id="KW-0472">Membrane</keyword>
<proteinExistence type="predicted"/>
<feature type="non-terminal residue" evidence="2">
    <location>
        <position position="1"/>
    </location>
</feature>
<protein>
    <submittedName>
        <fullName evidence="2">Uncharacterized protein</fullName>
    </submittedName>
</protein>
<feature type="transmembrane region" description="Helical" evidence="1">
    <location>
        <begin position="210"/>
        <end position="230"/>
    </location>
</feature>
<keyword evidence="1" id="KW-0812">Transmembrane</keyword>
<keyword evidence="1" id="KW-1133">Transmembrane helix</keyword>
<dbReference type="OrthoDB" id="10530364at2759"/>
<dbReference type="Proteomes" id="UP000434172">
    <property type="component" value="Unassembled WGS sequence"/>
</dbReference>
<evidence type="ECO:0000313" key="3">
    <source>
        <dbReference type="Proteomes" id="UP000434172"/>
    </source>
</evidence>
<evidence type="ECO:0000313" key="2">
    <source>
        <dbReference type="EMBL" id="KAF0317097.1"/>
    </source>
</evidence>
<reference evidence="2 3" key="1">
    <citation type="submission" date="2019-12" db="EMBL/GenBank/DDBJ databases">
        <title>A genome sequence resource for the geographically widespread anthracnose pathogen Colletotrichum asianum.</title>
        <authorList>
            <person name="Meng Y."/>
        </authorList>
    </citation>
    <scope>NUCLEOTIDE SEQUENCE [LARGE SCALE GENOMIC DNA]</scope>
    <source>
        <strain evidence="2 3">ICMP 18580</strain>
    </source>
</reference>
<accession>A0A8H3W0J7</accession>
<gene>
    <name evidence="2" type="ORF">GQ607_015684</name>
</gene>
<evidence type="ECO:0000256" key="1">
    <source>
        <dbReference type="SAM" id="Phobius"/>
    </source>
</evidence>